<dbReference type="AlphaFoldDB" id="A0AA39YC36"/>
<evidence type="ECO:0000256" key="1">
    <source>
        <dbReference type="ARBA" id="ARBA00023242"/>
    </source>
</evidence>
<dbReference type="EMBL" id="JAULSV010000003">
    <property type="protein sequence ID" value="KAK0649906.1"/>
    <property type="molecule type" value="Genomic_DNA"/>
</dbReference>
<accession>A0AA39YC36</accession>
<evidence type="ECO:0000256" key="2">
    <source>
        <dbReference type="SAM" id="MobiDB-lite"/>
    </source>
</evidence>
<keyword evidence="4" id="KW-1185">Reference proteome</keyword>
<dbReference type="PANTHER" id="PTHR31668">
    <property type="entry name" value="GLUCOSE TRANSPORT TRANSCRIPTION REGULATOR RGT1-RELATED-RELATED"/>
    <property type="match status" value="1"/>
</dbReference>
<gene>
    <name evidence="3" type="ORF">B0T16DRAFT_457269</name>
</gene>
<name>A0AA39YC36_9PEZI</name>
<evidence type="ECO:0000313" key="4">
    <source>
        <dbReference type="Proteomes" id="UP001174936"/>
    </source>
</evidence>
<keyword evidence="1" id="KW-0539">Nucleus</keyword>
<dbReference type="CDD" id="cd12148">
    <property type="entry name" value="fungal_TF_MHR"/>
    <property type="match status" value="1"/>
</dbReference>
<evidence type="ECO:0000313" key="3">
    <source>
        <dbReference type="EMBL" id="KAK0649906.1"/>
    </source>
</evidence>
<organism evidence="3 4">
    <name type="scientific">Cercophora newfieldiana</name>
    <dbReference type="NCBI Taxonomy" id="92897"/>
    <lineage>
        <taxon>Eukaryota</taxon>
        <taxon>Fungi</taxon>
        <taxon>Dikarya</taxon>
        <taxon>Ascomycota</taxon>
        <taxon>Pezizomycotina</taxon>
        <taxon>Sordariomycetes</taxon>
        <taxon>Sordariomycetidae</taxon>
        <taxon>Sordariales</taxon>
        <taxon>Lasiosphaeriaceae</taxon>
        <taxon>Cercophora</taxon>
    </lineage>
</organism>
<feature type="region of interest" description="Disordered" evidence="2">
    <location>
        <begin position="1"/>
        <end position="34"/>
    </location>
</feature>
<comment type="caution">
    <text evidence="3">The sequence shown here is derived from an EMBL/GenBank/DDBJ whole genome shotgun (WGS) entry which is preliminary data.</text>
</comment>
<proteinExistence type="predicted"/>
<dbReference type="InterPro" id="IPR050797">
    <property type="entry name" value="Carb_Metab_Trans_Reg"/>
</dbReference>
<evidence type="ECO:0008006" key="5">
    <source>
        <dbReference type="Google" id="ProtNLM"/>
    </source>
</evidence>
<dbReference type="PANTHER" id="PTHR31668:SF20">
    <property type="entry name" value="ZN(II)2CYS6 TRANSCRIPTION FACTOR (EUROFUNG)"/>
    <property type="match status" value="1"/>
</dbReference>
<sequence length="481" mass="52759">MSKIEPPLHSSGESSERVEEKTPSIEPSEGADNVGGQSSHLSGLALSLCVFALCIATLCVALDNTIIATAIPRITDDFRSLKDVGWYRSYPLRVPAAVVEHCMNRFFDRLFPTIPILTRDYVAYLNDTARGPSAAAAEARSLLHAVCALVLLQAEDPGSQIPIGPAPQPPAASGRELLDWATATHTQSVGPARVDPSLEMCLLTFFLYACHAATLHHSQAFYYLRAATALWQLRASHPQSASHPHAPLGNRLFWVLLVSERSHAIRYRRTITMLVCPDTEPPEDTASLAGYSSLAALFQPLGTLFFALLNREEPSVSCPPNFLHGVEASINAAVRSTDLLHDTQKANLRVTQLWLRTVIWQLRLRLGHLQQESERESLTYSYPLVIARELILSTRDLAVGSMAVHGVGLTEKIFDIASAVVDVLARVPVATNGARSRNTEGEPQSNLVYLRNLIKQLPSGQAIYDALLEKQIEATRLEQEI</sequence>
<reference evidence="3" key="1">
    <citation type="submission" date="2023-06" db="EMBL/GenBank/DDBJ databases">
        <title>Genome-scale phylogeny and comparative genomics of the fungal order Sordariales.</title>
        <authorList>
            <consortium name="Lawrence Berkeley National Laboratory"/>
            <person name="Hensen N."/>
            <person name="Bonometti L."/>
            <person name="Westerberg I."/>
            <person name="Brannstrom I.O."/>
            <person name="Guillou S."/>
            <person name="Cros-Aarteil S."/>
            <person name="Calhoun S."/>
            <person name="Haridas S."/>
            <person name="Kuo A."/>
            <person name="Mondo S."/>
            <person name="Pangilinan J."/>
            <person name="Riley R."/>
            <person name="Labutti K."/>
            <person name="Andreopoulos B."/>
            <person name="Lipzen A."/>
            <person name="Chen C."/>
            <person name="Yanf M."/>
            <person name="Daum C."/>
            <person name="Ng V."/>
            <person name="Clum A."/>
            <person name="Steindorff A."/>
            <person name="Ohm R."/>
            <person name="Martin F."/>
            <person name="Silar P."/>
            <person name="Natvig D."/>
            <person name="Lalanne C."/>
            <person name="Gautier V."/>
            <person name="Ament-Velasquez S.L."/>
            <person name="Kruys A."/>
            <person name="Hutchinson M.I."/>
            <person name="Powell A.J."/>
            <person name="Barry K."/>
            <person name="Miller A.N."/>
            <person name="Grigoriev I.V."/>
            <person name="Debuchy R."/>
            <person name="Gladieux P."/>
            <person name="Thoren M.H."/>
            <person name="Johannesson H."/>
        </authorList>
    </citation>
    <scope>NUCLEOTIDE SEQUENCE</scope>
    <source>
        <strain evidence="3">SMH2532-1</strain>
    </source>
</reference>
<feature type="compositionally biased region" description="Basic and acidic residues" evidence="2">
    <location>
        <begin position="14"/>
        <end position="23"/>
    </location>
</feature>
<dbReference type="Proteomes" id="UP001174936">
    <property type="component" value="Unassembled WGS sequence"/>
</dbReference>
<protein>
    <recommendedName>
        <fullName evidence="5">Transcription factor domain-containing protein</fullName>
    </recommendedName>
</protein>